<evidence type="ECO:0000313" key="5">
    <source>
        <dbReference type="Proteomes" id="UP000001660"/>
    </source>
</evidence>
<keyword evidence="5" id="KW-1185">Reference proteome</keyword>
<dbReference type="STRING" id="330214.NIDE1042"/>
<dbReference type="CDD" id="cd02440">
    <property type="entry name" value="AdoMet_MTases"/>
    <property type="match status" value="1"/>
</dbReference>
<dbReference type="Pfam" id="PF01596">
    <property type="entry name" value="Methyltransf_3"/>
    <property type="match status" value="1"/>
</dbReference>
<dbReference type="SUPFAM" id="SSF53335">
    <property type="entry name" value="S-adenosyl-L-methionine-dependent methyltransferases"/>
    <property type="match status" value="1"/>
</dbReference>
<dbReference type="InterPro" id="IPR029063">
    <property type="entry name" value="SAM-dependent_MTases_sf"/>
</dbReference>
<dbReference type="Proteomes" id="UP000001660">
    <property type="component" value="Chromosome"/>
</dbReference>
<organism evidence="4 5">
    <name type="scientific">Nitrospira defluvii</name>
    <dbReference type="NCBI Taxonomy" id="330214"/>
    <lineage>
        <taxon>Bacteria</taxon>
        <taxon>Pseudomonadati</taxon>
        <taxon>Nitrospirota</taxon>
        <taxon>Nitrospiria</taxon>
        <taxon>Nitrospirales</taxon>
        <taxon>Nitrospiraceae</taxon>
        <taxon>Nitrospira</taxon>
    </lineage>
</organism>
<dbReference type="OrthoDB" id="9811000at2"/>
<dbReference type="PANTHER" id="PTHR10509:SF14">
    <property type="entry name" value="CAFFEOYL-COA O-METHYLTRANSFERASE 3-RELATED"/>
    <property type="match status" value="1"/>
</dbReference>
<dbReference type="eggNOG" id="COG4122">
    <property type="taxonomic scope" value="Bacteria"/>
</dbReference>
<proteinExistence type="predicted"/>
<dbReference type="GO" id="GO:0008171">
    <property type="term" value="F:O-methyltransferase activity"/>
    <property type="evidence" value="ECO:0007669"/>
    <property type="project" value="InterPro"/>
</dbReference>
<dbReference type="EMBL" id="FP929003">
    <property type="protein sequence ID" value="CBK40803.1"/>
    <property type="molecule type" value="Genomic_DNA"/>
</dbReference>
<sequence>MIPRPVRIVAQLSAGVKPMTDLVLPKIDAYAAAYSLPETPIRRALREETERTMEFARMLVGPLEGAFLHMMTRLVQATRVLEIGMFTGYSALCFAEALPDHGRVTTCEIDDASAAVARRFFAQSPHGRKVDIRMGPALETMTGLTAPFDLIFIDADKQNYVNYYRRSMELLSPRGVILIDNVLWDGDVLLEPPPDERTAAIQELNRVVRADARVSAVLATIRDGIWIITPTPFA</sequence>
<evidence type="ECO:0000313" key="4">
    <source>
        <dbReference type="EMBL" id="CBK40803.1"/>
    </source>
</evidence>
<name>D8PC44_9BACT</name>
<evidence type="ECO:0000256" key="1">
    <source>
        <dbReference type="ARBA" id="ARBA00022603"/>
    </source>
</evidence>
<reference evidence="4 5" key="1">
    <citation type="journal article" date="2010" name="Proc. Natl. Acad. Sci. U.S.A.">
        <title>A Nitrospira metagenome illuminates the physiology and evolution of globally important nitrite-oxidizing bacteria.</title>
        <authorList>
            <person name="Lucker S."/>
            <person name="Wagner M."/>
            <person name="Maixner F."/>
            <person name="Pelletier E."/>
            <person name="Koch H."/>
            <person name="Vacherie B."/>
            <person name="Rattei T."/>
            <person name="Sinninghe Damste J."/>
            <person name="Spieck E."/>
            <person name="Le Paslier D."/>
            <person name="Daims H."/>
        </authorList>
    </citation>
    <scope>NUCLEOTIDE SEQUENCE [LARGE SCALE GENOMIC DNA]</scope>
</reference>
<keyword evidence="2 4" id="KW-0808">Transferase</keyword>
<dbReference type="EC" id="2.1.1.-" evidence="4"/>
<dbReference type="Gene3D" id="3.40.50.150">
    <property type="entry name" value="Vaccinia Virus protein VP39"/>
    <property type="match status" value="1"/>
</dbReference>
<dbReference type="GO" id="GO:0008757">
    <property type="term" value="F:S-adenosylmethionine-dependent methyltransferase activity"/>
    <property type="evidence" value="ECO:0007669"/>
    <property type="project" value="TreeGrafter"/>
</dbReference>
<dbReference type="GO" id="GO:0032259">
    <property type="term" value="P:methylation"/>
    <property type="evidence" value="ECO:0007669"/>
    <property type="project" value="UniProtKB-KW"/>
</dbReference>
<dbReference type="PROSITE" id="PS51682">
    <property type="entry name" value="SAM_OMT_I"/>
    <property type="match status" value="1"/>
</dbReference>
<dbReference type="AlphaFoldDB" id="D8PC44"/>
<dbReference type="KEGG" id="nde:NIDE1042"/>
<gene>
    <name evidence="4" type="primary">mdmC</name>
    <name evidence="4" type="ORF">NIDE1042</name>
</gene>
<dbReference type="InterPro" id="IPR002935">
    <property type="entry name" value="SAM_O-MeTrfase"/>
</dbReference>
<protein>
    <submittedName>
        <fullName evidence="4">O-methyltransferase</fullName>
        <ecNumber evidence="4">2.1.1.-</ecNumber>
    </submittedName>
</protein>
<keyword evidence="3" id="KW-0949">S-adenosyl-L-methionine</keyword>
<dbReference type="HOGENOM" id="CLU_067676_1_2_0"/>
<dbReference type="InterPro" id="IPR050362">
    <property type="entry name" value="Cation-dep_OMT"/>
</dbReference>
<evidence type="ECO:0000256" key="2">
    <source>
        <dbReference type="ARBA" id="ARBA00022679"/>
    </source>
</evidence>
<keyword evidence="1 4" id="KW-0489">Methyltransferase</keyword>
<dbReference type="PANTHER" id="PTHR10509">
    <property type="entry name" value="O-METHYLTRANSFERASE-RELATED"/>
    <property type="match status" value="1"/>
</dbReference>
<evidence type="ECO:0000256" key="3">
    <source>
        <dbReference type="ARBA" id="ARBA00022691"/>
    </source>
</evidence>
<accession>D8PC44</accession>